<keyword evidence="2 6" id="KW-1003">Cell membrane</keyword>
<dbReference type="Pfam" id="PF09335">
    <property type="entry name" value="VTT_dom"/>
    <property type="match status" value="1"/>
</dbReference>
<feature type="transmembrane region" description="Helical" evidence="6">
    <location>
        <begin position="204"/>
        <end position="221"/>
    </location>
</feature>
<dbReference type="Proteomes" id="UP000076400">
    <property type="component" value="Unassembled WGS sequence"/>
</dbReference>
<keyword evidence="3 6" id="KW-0812">Transmembrane</keyword>
<comment type="similarity">
    <text evidence="6">Belongs to the TVP38/TMEM64 family.</text>
</comment>
<dbReference type="PANTHER" id="PTHR12677:SF59">
    <property type="entry name" value="GOLGI APPARATUS MEMBRANE PROTEIN TVP38-RELATED"/>
    <property type="match status" value="1"/>
</dbReference>
<dbReference type="STRING" id="580166.AUP43_11075"/>
<evidence type="ECO:0000256" key="3">
    <source>
        <dbReference type="ARBA" id="ARBA00022692"/>
    </source>
</evidence>
<evidence type="ECO:0000256" key="5">
    <source>
        <dbReference type="ARBA" id="ARBA00023136"/>
    </source>
</evidence>
<feature type="transmembrane region" description="Helical" evidence="6">
    <location>
        <begin position="130"/>
        <end position="154"/>
    </location>
</feature>
<dbReference type="PANTHER" id="PTHR12677">
    <property type="entry name" value="GOLGI APPARATUS MEMBRANE PROTEIN TVP38-RELATED"/>
    <property type="match status" value="1"/>
</dbReference>
<reference evidence="8 9" key="1">
    <citation type="submission" date="2015-12" db="EMBL/GenBank/DDBJ databases">
        <title>Genome sequence of Oceanibaculum pacificum MCCC 1A02656.</title>
        <authorList>
            <person name="Lu L."/>
            <person name="Lai Q."/>
            <person name="Shao Z."/>
            <person name="Qian P."/>
        </authorList>
    </citation>
    <scope>NUCLEOTIDE SEQUENCE [LARGE SCALE GENOMIC DNA]</scope>
    <source>
        <strain evidence="8 9">MCCC 1A02656</strain>
    </source>
</reference>
<keyword evidence="9" id="KW-1185">Reference proteome</keyword>
<protein>
    <recommendedName>
        <fullName evidence="6">TVP38/TMEM64 family membrane protein</fullName>
    </recommendedName>
</protein>
<feature type="transmembrane region" description="Helical" evidence="6">
    <location>
        <begin position="77"/>
        <end position="103"/>
    </location>
</feature>
<dbReference type="AlphaFoldDB" id="A0A154VYK2"/>
<evidence type="ECO:0000256" key="2">
    <source>
        <dbReference type="ARBA" id="ARBA00022475"/>
    </source>
</evidence>
<evidence type="ECO:0000313" key="8">
    <source>
        <dbReference type="EMBL" id="KZD06299.1"/>
    </source>
</evidence>
<dbReference type="GO" id="GO:0005886">
    <property type="term" value="C:plasma membrane"/>
    <property type="evidence" value="ECO:0007669"/>
    <property type="project" value="UniProtKB-SubCell"/>
</dbReference>
<comment type="subcellular location">
    <subcellularLocation>
        <location evidence="1 6">Cell membrane</location>
        <topology evidence="1 6">Multi-pass membrane protein</topology>
    </subcellularLocation>
</comment>
<gene>
    <name evidence="8" type="ORF">AUP43_11075</name>
</gene>
<evidence type="ECO:0000313" key="9">
    <source>
        <dbReference type="Proteomes" id="UP000076400"/>
    </source>
</evidence>
<accession>A0A154VYK2</accession>
<keyword evidence="4 6" id="KW-1133">Transmembrane helix</keyword>
<evidence type="ECO:0000256" key="1">
    <source>
        <dbReference type="ARBA" id="ARBA00004651"/>
    </source>
</evidence>
<feature type="transmembrane region" description="Helical" evidence="6">
    <location>
        <begin position="45"/>
        <end position="65"/>
    </location>
</feature>
<organism evidence="8 9">
    <name type="scientific">Oceanibaculum pacificum</name>
    <dbReference type="NCBI Taxonomy" id="580166"/>
    <lineage>
        <taxon>Bacteria</taxon>
        <taxon>Pseudomonadati</taxon>
        <taxon>Pseudomonadota</taxon>
        <taxon>Alphaproteobacteria</taxon>
        <taxon>Rhodospirillales</taxon>
        <taxon>Oceanibaculaceae</taxon>
        <taxon>Oceanibaculum</taxon>
    </lineage>
</organism>
<evidence type="ECO:0000259" key="7">
    <source>
        <dbReference type="Pfam" id="PF09335"/>
    </source>
</evidence>
<dbReference type="InterPro" id="IPR032816">
    <property type="entry name" value="VTT_dom"/>
</dbReference>
<evidence type="ECO:0000256" key="6">
    <source>
        <dbReference type="RuleBase" id="RU366058"/>
    </source>
</evidence>
<comment type="caution">
    <text evidence="8">The sequence shown here is derived from an EMBL/GenBank/DDBJ whole genome shotgun (WGS) entry which is preliminary data.</text>
</comment>
<dbReference type="EMBL" id="LPXN01000124">
    <property type="protein sequence ID" value="KZD06299.1"/>
    <property type="molecule type" value="Genomic_DNA"/>
</dbReference>
<sequence>MTRLWPLILLAGGGIAFFAFGLDDYFGFESIRENREILLDLVDRHGILAVIGYAAVYALFVALSLPAATLLSVLAGFLFGISLGTAAVVGGATLGAVGVFLAARSACADYFHAKAGPWLARMERGFAENAVSYMLILRLVPIFPFVVVNVVPALLGMRLRLYALTTLIGIIPGSLVYASVGSGLGTVFDRGGEPDLSIVFSPEILGPILGLAALAAIPIVYKKVKHRRRGAT</sequence>
<proteinExistence type="inferred from homology"/>
<evidence type="ECO:0000256" key="4">
    <source>
        <dbReference type="ARBA" id="ARBA00022989"/>
    </source>
</evidence>
<name>A0A154VYK2_9PROT</name>
<keyword evidence="5 6" id="KW-0472">Membrane</keyword>
<dbReference type="InterPro" id="IPR015414">
    <property type="entry name" value="TMEM64"/>
</dbReference>
<feature type="transmembrane region" description="Helical" evidence="6">
    <location>
        <begin position="161"/>
        <end position="184"/>
    </location>
</feature>
<feature type="domain" description="VTT" evidence="7">
    <location>
        <begin position="69"/>
        <end position="182"/>
    </location>
</feature>